<organism evidence="3 4">
    <name type="scientific">Evansella vedderi</name>
    <dbReference type="NCBI Taxonomy" id="38282"/>
    <lineage>
        <taxon>Bacteria</taxon>
        <taxon>Bacillati</taxon>
        <taxon>Bacillota</taxon>
        <taxon>Bacilli</taxon>
        <taxon>Bacillales</taxon>
        <taxon>Bacillaceae</taxon>
        <taxon>Evansella</taxon>
    </lineage>
</organism>
<proteinExistence type="predicted"/>
<name>A0ABT9ZW90_9BACI</name>
<dbReference type="RefSeq" id="WP_307326423.1">
    <property type="nucleotide sequence ID" value="NZ_JAUSUG010000011.1"/>
</dbReference>
<evidence type="ECO:0000313" key="4">
    <source>
        <dbReference type="Proteomes" id="UP001230005"/>
    </source>
</evidence>
<feature type="coiled-coil region" evidence="1">
    <location>
        <begin position="201"/>
        <end position="235"/>
    </location>
</feature>
<reference evidence="3 4" key="1">
    <citation type="submission" date="2023-07" db="EMBL/GenBank/DDBJ databases">
        <title>Genomic Encyclopedia of Type Strains, Phase IV (KMG-IV): sequencing the most valuable type-strain genomes for metagenomic binning, comparative biology and taxonomic classification.</title>
        <authorList>
            <person name="Goeker M."/>
        </authorList>
    </citation>
    <scope>NUCLEOTIDE SEQUENCE [LARGE SCALE GENOMIC DNA]</scope>
    <source>
        <strain evidence="3 4">DSM 9768</strain>
    </source>
</reference>
<feature type="coiled-coil region" evidence="1">
    <location>
        <begin position="261"/>
        <end position="302"/>
    </location>
</feature>
<dbReference type="EMBL" id="JAUSUG010000011">
    <property type="protein sequence ID" value="MDQ0255493.1"/>
    <property type="molecule type" value="Genomic_DNA"/>
</dbReference>
<sequence>MREEKDSQLIEIEGAKNDSSAPFVDEKEERKRELEEKFKNDPLYPSVEKEHDIISDDILVLDPKKLYSTKDVVNILNKYDYLYDPIKGESFINENRIRWWLNEKEADNLIFYFNLEKPGRAWVWNVDSIVKAKIVAILRFVKNHQQKIIKYNASGVVPNTPSITESNIFDLMEKGNLNNIHDPSMMKDMFIASMMKVNDMFQGMEERYKDLHGAYESLKEENGDLKEQLKLIESGVENSTEQIETTKEMVKGLSESSSEAIKKHDEELAAYIKDYKDTKQTLEKTQERLEQLSKSSEETIKKRDEEFLSKLNEIKIRGELRKEALEEWDKQSLFKRIKSKEGDKEKFIYDYIDQHIKSYIDKIED</sequence>
<evidence type="ECO:0000256" key="1">
    <source>
        <dbReference type="SAM" id="Coils"/>
    </source>
</evidence>
<evidence type="ECO:0000256" key="2">
    <source>
        <dbReference type="SAM" id="MobiDB-lite"/>
    </source>
</evidence>
<feature type="region of interest" description="Disordered" evidence="2">
    <location>
        <begin position="1"/>
        <end position="29"/>
    </location>
</feature>
<dbReference type="Proteomes" id="UP001230005">
    <property type="component" value="Unassembled WGS sequence"/>
</dbReference>
<keyword evidence="1" id="KW-0175">Coiled coil</keyword>
<keyword evidence="4" id="KW-1185">Reference proteome</keyword>
<gene>
    <name evidence="3" type="ORF">J2S74_002875</name>
</gene>
<comment type="caution">
    <text evidence="3">The sequence shown here is derived from an EMBL/GenBank/DDBJ whole genome shotgun (WGS) entry which is preliminary data.</text>
</comment>
<accession>A0ABT9ZW90</accession>
<protein>
    <submittedName>
        <fullName evidence="3">Uncharacterized protein YoxC</fullName>
    </submittedName>
</protein>
<evidence type="ECO:0000313" key="3">
    <source>
        <dbReference type="EMBL" id="MDQ0255493.1"/>
    </source>
</evidence>
<feature type="compositionally biased region" description="Basic and acidic residues" evidence="2">
    <location>
        <begin position="1"/>
        <end position="16"/>
    </location>
</feature>